<dbReference type="Proteomes" id="UP001500363">
    <property type="component" value="Unassembled WGS sequence"/>
</dbReference>
<protein>
    <submittedName>
        <fullName evidence="2">Amidohydrolase family protein</fullName>
    </submittedName>
</protein>
<dbReference type="InterPro" id="IPR032466">
    <property type="entry name" value="Metal_Hydrolase"/>
</dbReference>
<feature type="domain" description="Amidohydrolase-related" evidence="1">
    <location>
        <begin position="191"/>
        <end position="366"/>
    </location>
</feature>
<name>A0ABP4NKZ3_9ACTN</name>
<gene>
    <name evidence="2" type="ORF">GCM10009741_79300</name>
</gene>
<evidence type="ECO:0000313" key="2">
    <source>
        <dbReference type="EMBL" id="GAA1562025.1"/>
    </source>
</evidence>
<dbReference type="Gene3D" id="3.20.20.140">
    <property type="entry name" value="Metal-dependent hydrolases"/>
    <property type="match status" value="1"/>
</dbReference>
<reference evidence="3" key="1">
    <citation type="journal article" date="2019" name="Int. J. Syst. Evol. Microbiol.">
        <title>The Global Catalogue of Microorganisms (GCM) 10K type strain sequencing project: providing services to taxonomists for standard genome sequencing and annotation.</title>
        <authorList>
            <consortium name="The Broad Institute Genomics Platform"/>
            <consortium name="The Broad Institute Genome Sequencing Center for Infectious Disease"/>
            <person name="Wu L."/>
            <person name="Ma J."/>
        </authorList>
    </citation>
    <scope>NUCLEOTIDE SEQUENCE [LARGE SCALE GENOMIC DNA]</scope>
    <source>
        <strain evidence="3">JCM 14303</strain>
    </source>
</reference>
<organism evidence="2 3">
    <name type="scientific">Kribbella lupini</name>
    <dbReference type="NCBI Taxonomy" id="291602"/>
    <lineage>
        <taxon>Bacteria</taxon>
        <taxon>Bacillati</taxon>
        <taxon>Actinomycetota</taxon>
        <taxon>Actinomycetes</taxon>
        <taxon>Propionibacteriales</taxon>
        <taxon>Kribbellaceae</taxon>
        <taxon>Kribbella</taxon>
    </lineage>
</organism>
<dbReference type="Pfam" id="PF01979">
    <property type="entry name" value="Amidohydro_1"/>
    <property type="match status" value="1"/>
</dbReference>
<dbReference type="PANTHER" id="PTHR43135">
    <property type="entry name" value="ALPHA-D-RIBOSE 1-METHYLPHOSPHONATE 5-TRIPHOSPHATE DIPHOSPHATASE"/>
    <property type="match status" value="1"/>
</dbReference>
<dbReference type="SUPFAM" id="SSF51556">
    <property type="entry name" value="Metallo-dependent hydrolases"/>
    <property type="match status" value="1"/>
</dbReference>
<evidence type="ECO:0000259" key="1">
    <source>
        <dbReference type="Pfam" id="PF01979"/>
    </source>
</evidence>
<dbReference type="EMBL" id="BAAANC010000006">
    <property type="protein sequence ID" value="GAA1562025.1"/>
    <property type="molecule type" value="Genomic_DNA"/>
</dbReference>
<accession>A0ABP4NKZ3</accession>
<dbReference type="InterPro" id="IPR011059">
    <property type="entry name" value="Metal-dep_hydrolase_composite"/>
</dbReference>
<dbReference type="InterPro" id="IPR051781">
    <property type="entry name" value="Metallo-dep_Hydrolase"/>
</dbReference>
<dbReference type="InterPro" id="IPR006680">
    <property type="entry name" value="Amidohydro-rel"/>
</dbReference>
<comment type="caution">
    <text evidence="2">The sequence shown here is derived from an EMBL/GenBank/DDBJ whole genome shotgun (WGS) entry which is preliminary data.</text>
</comment>
<proteinExistence type="predicted"/>
<sequence length="386" mass="41482">MFGGEVGDRMHRASRPVTVGGMTAIGSGTVRLVGTVLPGGERRELHLSGGVVVERPASGDVRTVSTDGWIVPGLVDAHCHIGLDQRGAVDEETQLEQAIADRDAGALLVRDAGSAADTRWIDDREDLPKIIRAGRHIARSKRYIRNYGWEIEPGELVAYVEQEARRGDGWVKLVGDWIDRDAGDLTPCWPADALDAAIARAHELGARVTAHVFGEDALPDLLAAGIDCLEHATGLRPELLDDMAARGVAVVPTIVQLENFPMYANQAEAKFPQYAAHMRDLYERRHETLRNAVEAGVPVYAGTDAGGVLGHGLVADEIRALTEIGMTGEQALAAGSWAAREWLGVPGELTPGAPADLVVYDEDPRLDPRVLDAPRLIVLRGKPVKG</sequence>
<keyword evidence="3" id="KW-1185">Reference proteome</keyword>
<dbReference type="PANTHER" id="PTHR43135:SF4">
    <property type="entry name" value="AMIDOHYDROLASE-RELATED DOMAIN-CONTAINING PROTEIN"/>
    <property type="match status" value="1"/>
</dbReference>
<dbReference type="Gene3D" id="2.30.40.10">
    <property type="entry name" value="Urease, subunit C, domain 1"/>
    <property type="match status" value="1"/>
</dbReference>
<evidence type="ECO:0000313" key="3">
    <source>
        <dbReference type="Proteomes" id="UP001500363"/>
    </source>
</evidence>